<accession>A0A0H3YGY7</accession>
<name>A0A0H3YGY7_9VIRU</name>
<sequence>MSTSPSTLIRRTLWLELTEIADTRVMMRLLPVVCSVVEPRKIGVIMRAKCVRLLVKPK</sequence>
<dbReference type="RefSeq" id="YP_009158851.1">
    <property type="nucleotide sequence ID" value="NC_027527.1"/>
</dbReference>
<evidence type="ECO:0000313" key="1">
    <source>
        <dbReference type="EMBL" id="AKN20461.1"/>
    </source>
</evidence>
<dbReference type="EMBL" id="KP828803">
    <property type="protein sequence ID" value="AKN20461.1"/>
    <property type="molecule type" value="Genomic_RNA"/>
</dbReference>
<evidence type="ECO:0000313" key="2">
    <source>
        <dbReference type="Proteomes" id="UP000203348"/>
    </source>
</evidence>
<proteinExistence type="predicted"/>
<protein>
    <submittedName>
        <fullName evidence="1">Uncharacterized protein</fullName>
    </submittedName>
</protein>
<reference evidence="1 2" key="1">
    <citation type="journal article" date="2015" name="Arch. Virol.">
        <title>The complete nucleotide sequence and genome organization of pea streak virus (genus Carlavirus).</title>
        <authorList>
            <person name="Su L."/>
            <person name="Li Z."/>
            <person name="Bernardy M."/>
            <person name="Wiersma P.A."/>
            <person name="Cheng Z."/>
            <person name="Xiang Y."/>
        </authorList>
    </citation>
    <scope>NUCLEOTIDE SEQUENCE [LARGE SCALE GENOMIC DNA]</scope>
    <source>
        <strain evidence="1">VRS-541</strain>
    </source>
</reference>
<organism evidence="1 2">
    <name type="scientific">Pea streak virus</name>
    <dbReference type="NCBI Taxonomy" id="157777"/>
    <lineage>
        <taxon>Viruses</taxon>
        <taxon>Riboviria</taxon>
        <taxon>Orthornavirae</taxon>
        <taxon>Kitrinoviricota</taxon>
        <taxon>Alsuviricetes</taxon>
        <taxon>Tymovirales</taxon>
        <taxon>Betaflexiviridae</taxon>
        <taxon>Quinvirinae</taxon>
        <taxon>Carlavirus</taxon>
        <taxon>Carlavirus pisi</taxon>
    </lineage>
</organism>
<dbReference type="GeneID" id="25067449"/>
<dbReference type="KEGG" id="vg:25067449"/>
<dbReference type="Proteomes" id="UP000203348">
    <property type="component" value="Segment"/>
</dbReference>